<dbReference type="EMBL" id="CP002656">
    <property type="protein sequence ID" value="AEB95369.1"/>
    <property type="molecule type" value="Genomic_DNA"/>
</dbReference>
<dbReference type="PATRIC" id="fig|1006006.8.peg.1260"/>
<organism evidence="1 2">
    <name type="scientific">Metallosphaera cuprina (strain Ar-4)</name>
    <dbReference type="NCBI Taxonomy" id="1006006"/>
    <lineage>
        <taxon>Archaea</taxon>
        <taxon>Thermoproteota</taxon>
        <taxon>Thermoprotei</taxon>
        <taxon>Sulfolobales</taxon>
        <taxon>Sulfolobaceae</taxon>
        <taxon>Metallosphaera</taxon>
    </lineage>
</organism>
<keyword evidence="2" id="KW-1185">Reference proteome</keyword>
<reference evidence="1 2" key="1">
    <citation type="journal article" date="2011" name="J. Bacteriol.">
        <title>Complete genome sequence of Metallosphaera cuprina, a metal sulfide-oxidizing archaeon from a hot spring.</title>
        <authorList>
            <person name="Liu L.J."/>
            <person name="You X.Y."/>
            <person name="Zheng H."/>
            <person name="Wang S."/>
            <person name="Jiang C.Y."/>
            <person name="Liu S.J."/>
        </authorList>
    </citation>
    <scope>NUCLEOTIDE SEQUENCE [LARGE SCALE GENOMIC DNA]</scope>
    <source>
        <strain evidence="1 2">Ar-4</strain>
    </source>
</reference>
<dbReference type="HOGENOM" id="CLU_1269947_0_0_2"/>
<gene>
    <name evidence="1" type="ordered locus">Mcup_1264</name>
</gene>
<evidence type="ECO:0000313" key="2">
    <source>
        <dbReference type="Proteomes" id="UP000007812"/>
    </source>
</evidence>
<dbReference type="RefSeq" id="WP_013737867.1">
    <property type="nucleotide sequence ID" value="NC_015435.1"/>
</dbReference>
<proteinExistence type="predicted"/>
<dbReference type="AlphaFoldDB" id="F4G3J9"/>
<dbReference type="GeneID" id="10493455"/>
<evidence type="ECO:0000313" key="1">
    <source>
        <dbReference type="EMBL" id="AEB95369.1"/>
    </source>
</evidence>
<dbReference type="OrthoDB" id="38965at2157"/>
<accession>F4G3J9</accession>
<name>F4G3J9_METCR</name>
<protein>
    <submittedName>
        <fullName evidence="1">Uncharacterized protein</fullName>
    </submittedName>
</protein>
<dbReference type="STRING" id="1006006.Mcup_1264"/>
<dbReference type="eggNOG" id="arCOG07314">
    <property type="taxonomic scope" value="Archaea"/>
</dbReference>
<dbReference type="KEGG" id="mcn:Mcup_1264"/>
<dbReference type="Proteomes" id="UP000007812">
    <property type="component" value="Chromosome"/>
</dbReference>
<sequence>MSEWIKEMSFKLTAAPQSLLVQCNCRGKILELQKDEKKFSLRFLSDSKRVSFENGKLFDFHGLSVIKGDEAKSKIADELREFVPAVIEDLSSLYGMTGIPIDLPKTCVEDIGNLYFDERRYLDFSTTYVEFDLGREFLKDKPGFTSERRLKLTVLTNNGGLRTVHWLESSRGEVYASKDRINWNSAVQEFTDLLSVYRPTSEIHQQIKSYMLAFVSP</sequence>